<gene>
    <name evidence="3" type="ORF">M438DRAFT_327313</name>
</gene>
<proteinExistence type="predicted"/>
<feature type="transmembrane region" description="Helical" evidence="1">
    <location>
        <begin position="295"/>
        <end position="312"/>
    </location>
</feature>
<feature type="transmembrane region" description="Helical" evidence="1">
    <location>
        <begin position="264"/>
        <end position="283"/>
    </location>
</feature>
<dbReference type="PANTHER" id="PTHR34814:SF2">
    <property type="entry name" value="DUF3533 DOMAIN-CONTAINING PROTEIN"/>
    <property type="match status" value="1"/>
</dbReference>
<dbReference type="Pfam" id="PF12051">
    <property type="entry name" value="DUF3533"/>
    <property type="match status" value="1"/>
</dbReference>
<keyword evidence="1" id="KW-0472">Membrane</keyword>
<name>A0A074XYP3_AURPU</name>
<dbReference type="OrthoDB" id="2140105at2759"/>
<dbReference type="PANTHER" id="PTHR34814">
    <property type="entry name" value="NITROSOGUANIDINE RESISTANCE PROTEIN SNG1"/>
    <property type="match status" value="1"/>
</dbReference>
<dbReference type="InterPro" id="IPR022703">
    <property type="entry name" value="DUF3533"/>
</dbReference>
<dbReference type="GO" id="GO:0016020">
    <property type="term" value="C:membrane"/>
    <property type="evidence" value="ECO:0007669"/>
    <property type="project" value="TreeGrafter"/>
</dbReference>
<dbReference type="STRING" id="1043002.A0A074XYP3"/>
<accession>A0A074XYP3</accession>
<feature type="transmembrane region" description="Helical" evidence="1">
    <location>
        <begin position="220"/>
        <end position="243"/>
    </location>
</feature>
<keyword evidence="1" id="KW-1133">Transmembrane helix</keyword>
<organism evidence="3 4">
    <name type="scientific">Aureobasidium pullulans EXF-150</name>
    <dbReference type="NCBI Taxonomy" id="1043002"/>
    <lineage>
        <taxon>Eukaryota</taxon>
        <taxon>Fungi</taxon>
        <taxon>Dikarya</taxon>
        <taxon>Ascomycota</taxon>
        <taxon>Pezizomycotina</taxon>
        <taxon>Dothideomycetes</taxon>
        <taxon>Dothideomycetidae</taxon>
        <taxon>Dothideales</taxon>
        <taxon>Saccotheciaceae</taxon>
        <taxon>Aureobasidium</taxon>
    </lineage>
</organism>
<reference evidence="3 4" key="1">
    <citation type="journal article" date="2014" name="BMC Genomics">
        <title>Genome sequencing of four Aureobasidium pullulans varieties: biotechnological potential, stress tolerance, and description of new species.</title>
        <authorList>
            <person name="Gostin Ar C."/>
            <person name="Ohm R.A."/>
            <person name="Kogej T."/>
            <person name="Sonjak S."/>
            <person name="Turk M."/>
            <person name="Zajc J."/>
            <person name="Zalar P."/>
            <person name="Grube M."/>
            <person name="Sun H."/>
            <person name="Han J."/>
            <person name="Sharma A."/>
            <person name="Chiniquy J."/>
            <person name="Ngan C.Y."/>
            <person name="Lipzen A."/>
            <person name="Barry K."/>
            <person name="Grigoriev I.V."/>
            <person name="Gunde-Cimerman N."/>
        </authorList>
    </citation>
    <scope>NUCLEOTIDE SEQUENCE [LARGE SCALE GENOMIC DNA]</scope>
    <source>
        <strain evidence="3 4">EXF-150</strain>
    </source>
</reference>
<sequence>MIPSHSPSQPRKGIWSGEGEKLLVSLATALIAVQVLFLADISYLNGTLYHEAERVHNLRILMVDYDHGSIGHSLRSAATSLRADTFPSVDEHSTTDYAKVSDIRHAVLVGEFWAAIYSNPGASNRLNEALRSNDTTAEYNANDALTFVYNGARYASTIQGYIEPNLRTLVSETEAIYQEDNGSRNLEIALRNTKAASALFHPIASTTLNIKETVQGARTIYNTIGLVYPILMQFFFVLALNILCGQRRLFGRWSLARNCSFRSAIALVYTFIGAVCASALVFGFQDGWDLSAGQYFLAVLVYWLYMHVDFLYTDVVTAFVPIKFVPFFIFSFVIFNVTSLLVPFELSPVFYRIGYAAPAHEAYQILIQIWSGGNHRLHQALPILFAWEVFLTPLAIFGMRRRCHAAAQMAKAG</sequence>
<feature type="domain" description="DUF3533" evidence="2">
    <location>
        <begin position="30"/>
        <end position="391"/>
    </location>
</feature>
<dbReference type="Proteomes" id="UP000030706">
    <property type="component" value="Unassembled WGS sequence"/>
</dbReference>
<evidence type="ECO:0000313" key="4">
    <source>
        <dbReference type="Proteomes" id="UP000030706"/>
    </source>
</evidence>
<dbReference type="HOGENOM" id="CLU_035734_0_0_1"/>
<keyword evidence="4" id="KW-1185">Reference proteome</keyword>
<dbReference type="RefSeq" id="XP_029756008.1">
    <property type="nucleotide sequence ID" value="XM_029903167.1"/>
</dbReference>
<dbReference type="GeneID" id="40745473"/>
<keyword evidence="1" id="KW-0812">Transmembrane</keyword>
<evidence type="ECO:0000313" key="3">
    <source>
        <dbReference type="EMBL" id="KEQ79821.1"/>
    </source>
</evidence>
<feature type="transmembrane region" description="Helical" evidence="1">
    <location>
        <begin position="324"/>
        <end position="344"/>
    </location>
</feature>
<evidence type="ECO:0000259" key="2">
    <source>
        <dbReference type="Pfam" id="PF12051"/>
    </source>
</evidence>
<protein>
    <recommendedName>
        <fullName evidence="2">DUF3533 domain-containing protein</fullName>
    </recommendedName>
</protein>
<dbReference type="EMBL" id="KL585002">
    <property type="protein sequence ID" value="KEQ79821.1"/>
    <property type="molecule type" value="Genomic_DNA"/>
</dbReference>
<dbReference type="AlphaFoldDB" id="A0A074XYP3"/>
<dbReference type="InterPro" id="IPR053001">
    <property type="entry name" value="MNNG_permease-like"/>
</dbReference>
<feature type="transmembrane region" description="Helical" evidence="1">
    <location>
        <begin position="380"/>
        <end position="399"/>
    </location>
</feature>
<evidence type="ECO:0000256" key="1">
    <source>
        <dbReference type="SAM" id="Phobius"/>
    </source>
</evidence>